<evidence type="ECO:0000313" key="1">
    <source>
        <dbReference type="EMBL" id="OSQ53131.1"/>
    </source>
</evidence>
<protein>
    <recommendedName>
        <fullName evidence="3">Sulfotransferase domain-containing protein</fullName>
    </recommendedName>
</protein>
<reference evidence="1 2" key="1">
    <citation type="submission" date="2014-03" db="EMBL/GenBank/DDBJ databases">
        <title>The draft genome sequence of Marivita geojedonensis KCTC 23882.</title>
        <authorList>
            <person name="Lai Q."/>
            <person name="Shao Z."/>
        </authorList>
    </citation>
    <scope>NUCLEOTIDE SEQUENCE [LARGE SCALE GENOMIC DNA]</scope>
    <source>
        <strain evidence="1 2">DPG-138</strain>
    </source>
</reference>
<proteinExistence type="predicted"/>
<organism evidence="1 2">
    <name type="scientific">Marivita geojedonensis</name>
    <dbReference type="NCBI Taxonomy" id="1123756"/>
    <lineage>
        <taxon>Bacteria</taxon>
        <taxon>Pseudomonadati</taxon>
        <taxon>Pseudomonadota</taxon>
        <taxon>Alphaproteobacteria</taxon>
        <taxon>Rhodobacterales</taxon>
        <taxon>Roseobacteraceae</taxon>
        <taxon>Marivita</taxon>
    </lineage>
</organism>
<comment type="caution">
    <text evidence="1">The sequence shown here is derived from an EMBL/GenBank/DDBJ whole genome shotgun (WGS) entry which is preliminary data.</text>
</comment>
<dbReference type="STRING" id="1123756.MGEO_00775"/>
<accession>A0A1X4NQG6</accession>
<dbReference type="InterPro" id="IPR027417">
    <property type="entry name" value="P-loop_NTPase"/>
</dbReference>
<evidence type="ECO:0008006" key="3">
    <source>
        <dbReference type="Google" id="ProtNLM"/>
    </source>
</evidence>
<evidence type="ECO:0000313" key="2">
    <source>
        <dbReference type="Proteomes" id="UP000193926"/>
    </source>
</evidence>
<sequence>MTTQIVIHAGFHKTGTTSVQSMLRENATVLETHLRVFLKEAFEDLTTSARAFSIEPREKTLRQVAEAANAFFGTLDRTDPRPILMSSEDLSGHMPGRHGLECYDSAGLVMRCLSEAAAHHFGRNLDLVFYFSTRDREPWLRSTWWQNLRSTRLTQDFQTYSAQFDDARGLEDILTEVAEDVGLARVTSHRLEDAETLPLGPLSPLLALFDLPDLDLSSLQLLPPENVQPNVGIDEVFLALNRSALPEKDVQDAKRTIRKMARSLQV</sequence>
<dbReference type="RefSeq" id="WP_233139520.1">
    <property type="nucleotide sequence ID" value="NZ_JFKC01000001.1"/>
</dbReference>
<name>A0A1X4NQG6_9RHOB</name>
<gene>
    <name evidence="1" type="ORF">MGEO_00775</name>
</gene>
<dbReference type="AlphaFoldDB" id="A0A1X4NQG6"/>
<dbReference type="SUPFAM" id="SSF52540">
    <property type="entry name" value="P-loop containing nucleoside triphosphate hydrolases"/>
    <property type="match status" value="1"/>
</dbReference>
<dbReference type="EMBL" id="JFKC01000001">
    <property type="protein sequence ID" value="OSQ53131.1"/>
    <property type="molecule type" value="Genomic_DNA"/>
</dbReference>
<keyword evidence="2" id="KW-1185">Reference proteome</keyword>
<dbReference type="Proteomes" id="UP000193926">
    <property type="component" value="Unassembled WGS sequence"/>
</dbReference>